<dbReference type="Gene3D" id="3.30.560.10">
    <property type="entry name" value="Glucose Oxidase, domain 3"/>
    <property type="match status" value="1"/>
</dbReference>
<protein>
    <recommendedName>
        <fullName evidence="9">Glucose-methanol-choline oxidoreductase N-terminal domain-containing protein</fullName>
    </recommendedName>
</protein>
<evidence type="ECO:0000256" key="2">
    <source>
        <dbReference type="ARBA" id="ARBA00010790"/>
    </source>
</evidence>
<evidence type="ECO:0000256" key="8">
    <source>
        <dbReference type="RuleBase" id="RU003968"/>
    </source>
</evidence>
<keyword evidence="5 8" id="KW-0274">FAD</keyword>
<dbReference type="PROSITE" id="PS00623">
    <property type="entry name" value="GMC_OXRED_1"/>
    <property type="match status" value="1"/>
</dbReference>
<dbReference type="PANTHER" id="PTHR11552">
    <property type="entry name" value="GLUCOSE-METHANOL-CHOLINE GMC OXIDOREDUCTASE"/>
    <property type="match status" value="1"/>
</dbReference>
<evidence type="ECO:0000256" key="5">
    <source>
        <dbReference type="ARBA" id="ARBA00022827"/>
    </source>
</evidence>
<dbReference type="InterPro" id="IPR036188">
    <property type="entry name" value="FAD/NAD-bd_sf"/>
</dbReference>
<evidence type="ECO:0000259" key="9">
    <source>
        <dbReference type="PROSITE" id="PS00623"/>
    </source>
</evidence>
<evidence type="ECO:0000313" key="11">
    <source>
        <dbReference type="Proteomes" id="UP000007431"/>
    </source>
</evidence>
<keyword evidence="3 8" id="KW-0285">Flavoprotein</keyword>
<comment type="similarity">
    <text evidence="2 8">Belongs to the GMC oxidoreductase family.</text>
</comment>
<evidence type="ECO:0000313" key="10">
    <source>
        <dbReference type="EMBL" id="EFI92457.1"/>
    </source>
</evidence>
<dbReference type="GO" id="GO:0016614">
    <property type="term" value="F:oxidoreductase activity, acting on CH-OH group of donors"/>
    <property type="evidence" value="ECO:0007669"/>
    <property type="project" value="InterPro"/>
</dbReference>
<dbReference type="GeneID" id="9593665"/>
<dbReference type="GO" id="GO:0050660">
    <property type="term" value="F:flavin adenine dinucleotide binding"/>
    <property type="evidence" value="ECO:0007669"/>
    <property type="project" value="InterPro"/>
</dbReference>
<evidence type="ECO:0000256" key="1">
    <source>
        <dbReference type="ARBA" id="ARBA00001974"/>
    </source>
</evidence>
<sequence>MAVAEYDYIVIGAGTAGLSLATRLAQADKSVLVLEAGKDSSEAAEINVPGFFMKNIGHPDRDWAFFSQPQAHANSRAVFLPRGKGVGGTSVLNFIQWNRASAPEYDALETLGLEGWNWQNLLHYFKKSETLVAPESAQEATLLKLDPAAHGTSGPIIVAPPTQISSVHLPFLQGFKELGFPTNYDSSDGDNIGAWTSLANIDPADATRSSSASVYLKLKSSLPHLEVIPSAHVSRVVFADEANADGLVTATGVEYIKDGEKRFAKATKEVIVSGGAYQTPQVLELSGTIRGEIIA</sequence>
<keyword evidence="4" id="KW-0732">Signal</keyword>
<keyword evidence="7" id="KW-0325">Glycoprotein</keyword>
<evidence type="ECO:0000256" key="7">
    <source>
        <dbReference type="ARBA" id="ARBA00023180"/>
    </source>
</evidence>
<dbReference type="HOGENOM" id="CLU_002865_1_1_1"/>
<dbReference type="InterPro" id="IPR000172">
    <property type="entry name" value="GMC_OxRdtase_N"/>
</dbReference>
<keyword evidence="11" id="KW-1185">Reference proteome</keyword>
<organism evidence="11">
    <name type="scientific">Schizophyllum commune (strain H4-8 / FGSC 9210)</name>
    <name type="common">Split gill fungus</name>
    <dbReference type="NCBI Taxonomy" id="578458"/>
    <lineage>
        <taxon>Eukaryota</taxon>
        <taxon>Fungi</taxon>
        <taxon>Dikarya</taxon>
        <taxon>Basidiomycota</taxon>
        <taxon>Agaricomycotina</taxon>
        <taxon>Agaricomycetes</taxon>
        <taxon>Agaricomycetidae</taxon>
        <taxon>Agaricales</taxon>
        <taxon>Schizophyllaceae</taxon>
        <taxon>Schizophyllum</taxon>
    </lineage>
</organism>
<keyword evidence="6" id="KW-0560">Oxidoreductase</keyword>
<proteinExistence type="inferred from homology"/>
<dbReference type="Pfam" id="PF00732">
    <property type="entry name" value="GMC_oxred_N"/>
    <property type="match status" value="1"/>
</dbReference>
<dbReference type="OrthoDB" id="269227at2759"/>
<dbReference type="InParanoid" id="D8QIR4"/>
<comment type="cofactor">
    <cofactor evidence="1">
        <name>FAD</name>
        <dbReference type="ChEBI" id="CHEBI:57692"/>
    </cofactor>
</comment>
<evidence type="ECO:0000256" key="3">
    <source>
        <dbReference type="ARBA" id="ARBA00022630"/>
    </source>
</evidence>
<dbReference type="InterPro" id="IPR012132">
    <property type="entry name" value="GMC_OxRdtase"/>
</dbReference>
<dbReference type="Gene3D" id="3.50.50.60">
    <property type="entry name" value="FAD/NAD(P)-binding domain"/>
    <property type="match status" value="1"/>
</dbReference>
<dbReference type="Proteomes" id="UP000007431">
    <property type="component" value="Unassembled WGS sequence"/>
</dbReference>
<dbReference type="VEuPathDB" id="FungiDB:SCHCODRAFT_02592894"/>
<dbReference type="SUPFAM" id="SSF51905">
    <property type="entry name" value="FAD/NAD(P)-binding domain"/>
    <property type="match status" value="1"/>
</dbReference>
<evidence type="ECO:0000256" key="6">
    <source>
        <dbReference type="ARBA" id="ARBA00023002"/>
    </source>
</evidence>
<reference evidence="10 11" key="1">
    <citation type="journal article" date="2010" name="Nat. Biotechnol.">
        <title>Genome sequence of the model mushroom Schizophyllum commune.</title>
        <authorList>
            <person name="Ohm R.A."/>
            <person name="de Jong J.F."/>
            <person name="Lugones L.G."/>
            <person name="Aerts A."/>
            <person name="Kothe E."/>
            <person name="Stajich J.E."/>
            <person name="de Vries R.P."/>
            <person name="Record E."/>
            <person name="Levasseur A."/>
            <person name="Baker S.E."/>
            <person name="Bartholomew K.A."/>
            <person name="Coutinho P.M."/>
            <person name="Erdmann S."/>
            <person name="Fowler T.J."/>
            <person name="Gathman A.C."/>
            <person name="Lombard V."/>
            <person name="Henrissat B."/>
            <person name="Knabe N."/>
            <person name="Kuees U."/>
            <person name="Lilly W.W."/>
            <person name="Lindquist E."/>
            <person name="Lucas S."/>
            <person name="Magnuson J.K."/>
            <person name="Piumi F."/>
            <person name="Raudaskoski M."/>
            <person name="Salamov A."/>
            <person name="Schmutz J."/>
            <person name="Schwarze F.W.M.R."/>
            <person name="vanKuyk P.A."/>
            <person name="Horton J.S."/>
            <person name="Grigoriev I.V."/>
            <person name="Woesten H.A.B."/>
        </authorList>
    </citation>
    <scope>NUCLEOTIDE SEQUENCE [LARGE SCALE GENOMIC DNA]</scope>
    <source>
        <strain evidence="11">H4-8 / FGSC 9210</strain>
    </source>
</reference>
<accession>D8QIR4</accession>
<dbReference type="PANTHER" id="PTHR11552:SF201">
    <property type="entry name" value="GLUCOSE-METHANOL-CHOLINE OXIDOREDUCTASE N-TERMINAL DOMAIN-CONTAINING PROTEIN"/>
    <property type="match status" value="1"/>
</dbReference>
<feature type="domain" description="Glucose-methanol-choline oxidoreductase N-terminal" evidence="9">
    <location>
        <begin position="83"/>
        <end position="106"/>
    </location>
</feature>
<gene>
    <name evidence="10" type="ORF">SCHCODRAFT_238151</name>
</gene>
<dbReference type="OMA" id="PAVENMN"/>
<name>D8QIR4_SCHCM</name>
<dbReference type="KEGG" id="scm:SCHCO_02592894"/>
<evidence type="ECO:0000256" key="4">
    <source>
        <dbReference type="ARBA" id="ARBA00022729"/>
    </source>
</evidence>
<dbReference type="AlphaFoldDB" id="D8QIR4"/>
<dbReference type="EMBL" id="GL377313">
    <property type="protein sequence ID" value="EFI92457.1"/>
    <property type="molecule type" value="Genomic_DNA"/>
</dbReference>
<dbReference type="eggNOG" id="KOG1238">
    <property type="taxonomic scope" value="Eukaryota"/>
</dbReference>